<feature type="domain" description="PAS" evidence="10">
    <location>
        <begin position="165"/>
        <end position="211"/>
    </location>
</feature>
<evidence type="ECO:0000256" key="6">
    <source>
        <dbReference type="ARBA" id="ARBA00022777"/>
    </source>
</evidence>
<comment type="similarity">
    <text evidence="2">In the N-terminal section; belongs to the phytochrome family.</text>
</comment>
<dbReference type="SUPFAM" id="SSF55874">
    <property type="entry name" value="ATPase domain of HSP90 chaperone/DNA topoisomerase II/histidine kinase"/>
    <property type="match status" value="1"/>
</dbReference>
<evidence type="ECO:0000256" key="2">
    <source>
        <dbReference type="ARBA" id="ARBA00006402"/>
    </source>
</evidence>
<keyword evidence="13" id="KW-1185">Reference proteome</keyword>
<dbReference type="EC" id="2.7.13.3" evidence="3"/>
<dbReference type="InterPro" id="IPR013767">
    <property type="entry name" value="PAS_fold"/>
</dbReference>
<dbReference type="Gene3D" id="1.10.287.130">
    <property type="match status" value="1"/>
</dbReference>
<gene>
    <name evidence="12" type="ORF">H6F44_19060</name>
</gene>
<name>A0A926UVV8_9CYAN</name>
<dbReference type="SMART" id="SM00086">
    <property type="entry name" value="PAC"/>
    <property type="match status" value="3"/>
</dbReference>
<dbReference type="InterPro" id="IPR016132">
    <property type="entry name" value="Phyto_chromo_attachment"/>
</dbReference>
<feature type="domain" description="PAS" evidence="10">
    <location>
        <begin position="396"/>
        <end position="469"/>
    </location>
</feature>
<dbReference type="SMART" id="SM00388">
    <property type="entry name" value="HisKA"/>
    <property type="match status" value="1"/>
</dbReference>
<dbReference type="InterPro" id="IPR029016">
    <property type="entry name" value="GAF-like_dom_sf"/>
</dbReference>
<dbReference type="SMART" id="SM00387">
    <property type="entry name" value="HATPase_c"/>
    <property type="match status" value="1"/>
</dbReference>
<protein>
    <recommendedName>
        <fullName evidence="3">histidine kinase</fullName>
        <ecNumber evidence="3">2.7.13.3</ecNumber>
    </recommendedName>
</protein>
<comment type="caution">
    <text evidence="12">The sequence shown here is derived from an EMBL/GenBank/DDBJ whole genome shotgun (WGS) entry which is preliminary data.</text>
</comment>
<dbReference type="SUPFAM" id="SSF47384">
    <property type="entry name" value="Homodimeric domain of signal transducing histidine kinase"/>
    <property type="match status" value="1"/>
</dbReference>
<evidence type="ECO:0000259" key="8">
    <source>
        <dbReference type="PROSITE" id="PS50046"/>
    </source>
</evidence>
<evidence type="ECO:0000256" key="5">
    <source>
        <dbReference type="ARBA" id="ARBA00022679"/>
    </source>
</evidence>
<dbReference type="PROSITE" id="PS50046">
    <property type="entry name" value="PHYTOCHROME_2"/>
    <property type="match status" value="1"/>
</dbReference>
<reference evidence="12" key="2">
    <citation type="submission" date="2020-08" db="EMBL/GenBank/DDBJ databases">
        <authorList>
            <person name="Chen M."/>
            <person name="Teng W."/>
            <person name="Zhao L."/>
            <person name="Hu C."/>
            <person name="Zhou Y."/>
            <person name="Han B."/>
            <person name="Song L."/>
            <person name="Shu W."/>
        </authorList>
    </citation>
    <scope>NUCLEOTIDE SEQUENCE</scope>
    <source>
        <strain evidence="12">FACHB-1277</strain>
    </source>
</reference>
<dbReference type="Gene3D" id="3.30.450.40">
    <property type="match status" value="1"/>
</dbReference>
<feature type="domain" description="PAC" evidence="11">
    <location>
        <begin position="217"/>
        <end position="270"/>
    </location>
</feature>
<feature type="domain" description="Histidine kinase" evidence="9">
    <location>
        <begin position="735"/>
        <end position="954"/>
    </location>
</feature>
<dbReference type="Pfam" id="PF00512">
    <property type="entry name" value="HisKA"/>
    <property type="match status" value="1"/>
</dbReference>
<dbReference type="SUPFAM" id="SSF55781">
    <property type="entry name" value="GAF domain-like"/>
    <property type="match status" value="1"/>
</dbReference>
<dbReference type="SMART" id="SM00065">
    <property type="entry name" value="GAF"/>
    <property type="match status" value="1"/>
</dbReference>
<dbReference type="PANTHER" id="PTHR43711:SF26">
    <property type="entry name" value="SENSOR HISTIDINE KINASE RCSC"/>
    <property type="match status" value="1"/>
</dbReference>
<dbReference type="InterPro" id="IPR000014">
    <property type="entry name" value="PAS"/>
</dbReference>
<reference evidence="12" key="1">
    <citation type="journal article" date="2015" name="ISME J.">
        <title>Draft Genome Sequence of Streptomyces incarnatus NRRL8089, which Produces the Nucleoside Antibiotic Sinefungin.</title>
        <authorList>
            <person name="Oshima K."/>
            <person name="Hattori M."/>
            <person name="Shimizu H."/>
            <person name="Fukuda K."/>
            <person name="Nemoto M."/>
            <person name="Inagaki K."/>
            <person name="Tamura T."/>
        </authorList>
    </citation>
    <scope>NUCLEOTIDE SEQUENCE</scope>
    <source>
        <strain evidence="12">FACHB-1277</strain>
    </source>
</reference>
<dbReference type="InterPro" id="IPR035965">
    <property type="entry name" value="PAS-like_dom_sf"/>
</dbReference>
<dbReference type="CDD" id="cd00130">
    <property type="entry name" value="PAS"/>
    <property type="match status" value="3"/>
</dbReference>
<evidence type="ECO:0000259" key="11">
    <source>
        <dbReference type="PROSITE" id="PS50113"/>
    </source>
</evidence>
<dbReference type="InterPro" id="IPR000700">
    <property type="entry name" value="PAS-assoc_C"/>
</dbReference>
<dbReference type="EMBL" id="JACJPY010000088">
    <property type="protein sequence ID" value="MBD2152201.1"/>
    <property type="molecule type" value="Genomic_DNA"/>
</dbReference>
<evidence type="ECO:0000313" key="12">
    <source>
        <dbReference type="EMBL" id="MBD2152201.1"/>
    </source>
</evidence>
<dbReference type="PROSITE" id="PS50109">
    <property type="entry name" value="HIS_KIN"/>
    <property type="match status" value="1"/>
</dbReference>
<dbReference type="Pfam" id="PF13426">
    <property type="entry name" value="PAS_9"/>
    <property type="match status" value="2"/>
</dbReference>
<dbReference type="InterPro" id="IPR004358">
    <property type="entry name" value="Sig_transdc_His_kin-like_C"/>
</dbReference>
<evidence type="ECO:0000256" key="1">
    <source>
        <dbReference type="ARBA" id="ARBA00000085"/>
    </source>
</evidence>
<sequence length="958" mass="108851">MQNVLDQLLDHLYCGVFILSVQKPDGSLNDAHGDGQLQSSSWHSQPYLDLKFTSVNSVFIEFVYVFAGDSNKQRDNFLGRSPDHCLPQELAQLLNIHAYRCWQTQQPIEFTALMSTSENAISLALQIHLSLKTDHEAGEQIIVGTCQNITKTVAERSPQTGQETADKKFTHLISESTDAFVVVDQQGVVRYVNRAAEVLFGCEAENIIGETFGLPVVVGESTKVDIINRGTMTPAEMRVSETFDKDRMVYVVASLRDVSERKQVEESLQLRERAIAASSNGIVITDATKPDNPMIYVNPSFERITGYSAAEVIGKDCRFLQGRDRHQIGILDLRKAIQEQRECHAVLLNYRKDGTPFWNDLYISPVFNEYGDLTNYIGIQTDITEQVKSTQRLLESEERLRTVLTSIKEGITFSDDTGYFAIFNAGMENLTGYAIAEANASRDFSCFLYPDRTEHDKALLRLQHLQETGKGETVETRIRHKDGTFKDVLVSTKLMTYKGKRMYLSSYYDITERKKVEMQLRYQNERERLLNAILLKIQCELNLEQILTITVKEAQELLRIDRVVIYQFQEDWSGKFVVEAVNDPLLSILGETISDSCFQKNHELRHYLVSHIDDVHSVDITPCHREMLESLQIKANIAVSISFGGTLWGLLIAHQCFMARHWEEFEIDLLRQLANHVAIAIQQVQLFERVQDLNRNLECQVADRTQQLERSLSQLERALLKEKELNELKSQFISRASHEFRTPLATIQTASDLLRNYSHKMSEEKKLERIDKIQREVKGMTNLLEEVLIIGKTESGKFKLNLEVIDLEAFCLENIEESKLLGSGKHQIILKNINAPKQILIDAKFLRQIISNLLSNAIKYSPNGGEVIFTIAQTQESTPKLVLEFQDHGIGIPELDQEKIFEHFYRAHNVGMIGGTGLGMAIIKNSIDILGGTVQLVSSEERGTNIKVKLPMTIHNNS</sequence>
<dbReference type="SMART" id="SM00091">
    <property type="entry name" value="PAS"/>
    <property type="match status" value="3"/>
</dbReference>
<dbReference type="PROSITE" id="PS50113">
    <property type="entry name" value="PAC"/>
    <property type="match status" value="3"/>
</dbReference>
<dbReference type="PRINTS" id="PR00344">
    <property type="entry name" value="BCTRLSENSOR"/>
</dbReference>
<dbReference type="InterPro" id="IPR005467">
    <property type="entry name" value="His_kinase_dom"/>
</dbReference>
<proteinExistence type="inferred from homology"/>
<feature type="domain" description="PAS" evidence="10">
    <location>
        <begin position="267"/>
        <end position="340"/>
    </location>
</feature>
<keyword evidence="4" id="KW-0597">Phosphoprotein</keyword>
<dbReference type="InterPro" id="IPR036097">
    <property type="entry name" value="HisK_dim/P_sf"/>
</dbReference>
<dbReference type="CDD" id="cd00075">
    <property type="entry name" value="HATPase"/>
    <property type="match status" value="1"/>
</dbReference>
<dbReference type="Pfam" id="PF02518">
    <property type="entry name" value="HATPase_c"/>
    <property type="match status" value="1"/>
</dbReference>
<dbReference type="InterPro" id="IPR003661">
    <property type="entry name" value="HisK_dim/P_dom"/>
</dbReference>
<keyword evidence="5" id="KW-0808">Transferase</keyword>
<accession>A0A926UVV8</accession>
<dbReference type="InterPro" id="IPR050736">
    <property type="entry name" value="Sensor_HK_Regulatory"/>
</dbReference>
<dbReference type="Gene3D" id="3.30.450.20">
    <property type="entry name" value="PAS domain"/>
    <property type="match status" value="4"/>
</dbReference>
<keyword evidence="6" id="KW-0418">Kinase</keyword>
<dbReference type="PROSITE" id="PS50112">
    <property type="entry name" value="PAS"/>
    <property type="match status" value="3"/>
</dbReference>
<dbReference type="Pfam" id="PF00989">
    <property type="entry name" value="PAS"/>
    <property type="match status" value="1"/>
</dbReference>
<dbReference type="Gene3D" id="3.30.565.10">
    <property type="entry name" value="Histidine kinase-like ATPase, C-terminal domain"/>
    <property type="match status" value="1"/>
</dbReference>
<evidence type="ECO:0000256" key="7">
    <source>
        <dbReference type="ARBA" id="ARBA00023012"/>
    </source>
</evidence>
<dbReference type="InterPro" id="IPR003594">
    <property type="entry name" value="HATPase_dom"/>
</dbReference>
<evidence type="ECO:0000256" key="4">
    <source>
        <dbReference type="ARBA" id="ARBA00022553"/>
    </source>
</evidence>
<dbReference type="InterPro" id="IPR036890">
    <property type="entry name" value="HATPase_C_sf"/>
</dbReference>
<dbReference type="AlphaFoldDB" id="A0A926UVV8"/>
<feature type="domain" description="PAC" evidence="11">
    <location>
        <begin position="341"/>
        <end position="395"/>
    </location>
</feature>
<evidence type="ECO:0000313" key="13">
    <source>
        <dbReference type="Proteomes" id="UP000631421"/>
    </source>
</evidence>
<dbReference type="CDD" id="cd00082">
    <property type="entry name" value="HisKA"/>
    <property type="match status" value="1"/>
</dbReference>
<dbReference type="Proteomes" id="UP000631421">
    <property type="component" value="Unassembled WGS sequence"/>
</dbReference>
<dbReference type="Pfam" id="PF01590">
    <property type="entry name" value="GAF"/>
    <property type="match status" value="1"/>
</dbReference>
<keyword evidence="7" id="KW-0902">Two-component regulatory system</keyword>
<dbReference type="NCBIfam" id="TIGR00229">
    <property type="entry name" value="sensory_box"/>
    <property type="match status" value="3"/>
</dbReference>
<dbReference type="RefSeq" id="WP_206754474.1">
    <property type="nucleotide sequence ID" value="NZ_JACJPY010000088.1"/>
</dbReference>
<evidence type="ECO:0000259" key="9">
    <source>
        <dbReference type="PROSITE" id="PS50109"/>
    </source>
</evidence>
<dbReference type="InterPro" id="IPR003018">
    <property type="entry name" value="GAF"/>
</dbReference>
<organism evidence="12 13">
    <name type="scientific">Pseudanabaena cinerea FACHB-1277</name>
    <dbReference type="NCBI Taxonomy" id="2949581"/>
    <lineage>
        <taxon>Bacteria</taxon>
        <taxon>Bacillati</taxon>
        <taxon>Cyanobacteriota</taxon>
        <taxon>Cyanophyceae</taxon>
        <taxon>Pseudanabaenales</taxon>
        <taxon>Pseudanabaenaceae</taxon>
        <taxon>Pseudanabaena</taxon>
        <taxon>Pseudanabaena cinerea</taxon>
    </lineage>
</organism>
<evidence type="ECO:0000259" key="10">
    <source>
        <dbReference type="PROSITE" id="PS50112"/>
    </source>
</evidence>
<dbReference type="GO" id="GO:0006355">
    <property type="term" value="P:regulation of DNA-templated transcription"/>
    <property type="evidence" value="ECO:0007669"/>
    <property type="project" value="InterPro"/>
</dbReference>
<comment type="catalytic activity">
    <reaction evidence="1">
        <text>ATP + protein L-histidine = ADP + protein N-phospho-L-histidine.</text>
        <dbReference type="EC" id="2.7.13.3"/>
    </reaction>
</comment>
<evidence type="ECO:0000256" key="3">
    <source>
        <dbReference type="ARBA" id="ARBA00012438"/>
    </source>
</evidence>
<dbReference type="GO" id="GO:0000155">
    <property type="term" value="F:phosphorelay sensor kinase activity"/>
    <property type="evidence" value="ECO:0007669"/>
    <property type="project" value="InterPro"/>
</dbReference>
<feature type="domain" description="PAC" evidence="11">
    <location>
        <begin position="472"/>
        <end position="522"/>
    </location>
</feature>
<dbReference type="SUPFAM" id="SSF55785">
    <property type="entry name" value="PYP-like sensor domain (PAS domain)"/>
    <property type="match status" value="3"/>
</dbReference>
<feature type="domain" description="Phytochrome chromophore attachment site" evidence="8">
    <location>
        <begin position="542"/>
        <end position="676"/>
    </location>
</feature>
<dbReference type="InterPro" id="IPR001610">
    <property type="entry name" value="PAC"/>
</dbReference>
<dbReference type="PANTHER" id="PTHR43711">
    <property type="entry name" value="TWO-COMPONENT HISTIDINE KINASE"/>
    <property type="match status" value="1"/>
</dbReference>